<dbReference type="FunFam" id="3.20.20.140:FF:000004">
    <property type="entry name" value="N-acetylglucosamine-6-phosphate deacetylase"/>
    <property type="match status" value="1"/>
</dbReference>
<dbReference type="InterPro" id="IPR003764">
    <property type="entry name" value="GlcNAc_6-P_deAcase"/>
</dbReference>
<gene>
    <name evidence="13" type="primary">nagA</name>
    <name evidence="13" type="ORF">GA838_00145</name>
</gene>
<dbReference type="EMBL" id="WERV01000001">
    <property type="protein sequence ID" value="MDV7714195.1"/>
    <property type="molecule type" value="Genomic_DNA"/>
</dbReference>
<sequence length="384" mass="41617">MAKLIKNIDIYTGVGVVKNGFLRFSNKIEEIGEAKAFVAKGDDQVITAPKGAILVPGFIDVHTHGGYGFDTMDADVDGLNRFMENLRREGLTSVFPTTITQTKDNIKKALVSVAEAAKNNSMIRGIHLEGPFINADMNGAQPAEYVIRPDLALFKNWQKDADGLIKLVTYAPEKSGSAFEAGLHNMGVVLSAGHTNQSYFKMNKGQTLASHVTHLYNRQSQLEGREPGVTGYGVLTPSIKVEVIADGVHVSPEMIKLAYQLKGAKNIEVITDSMRAKGQKENEVSELGGQKVIVKNGAARLENGHLAGSVLKYILAFRNIQKFTGASIEEAVLMTSVNQAREFGLNDVGSLEVGKRANFNLLNSDQDLLENFLDGDGLKAADPK</sequence>
<evidence type="ECO:0000256" key="11">
    <source>
        <dbReference type="PIRSR" id="PIRSR038994-3"/>
    </source>
</evidence>
<accession>A0A3S7H5R2</accession>
<keyword evidence="4 11" id="KW-0479">Metal-binding</keyword>
<evidence type="ECO:0000313" key="14">
    <source>
        <dbReference type="Proteomes" id="UP001281024"/>
    </source>
</evidence>
<keyword evidence="6 9" id="KW-0119">Carbohydrate metabolism</keyword>
<dbReference type="SUPFAM" id="SSF51556">
    <property type="entry name" value="Metallo-dependent hydrolases"/>
    <property type="match status" value="1"/>
</dbReference>
<comment type="similarity">
    <text evidence="1 9">Belongs to the metallo-dependent hydrolases superfamily. NagA family.</text>
</comment>
<dbReference type="InterPro" id="IPR011059">
    <property type="entry name" value="Metal-dep_hydrolase_composite"/>
</dbReference>
<dbReference type="Pfam" id="PF01979">
    <property type="entry name" value="Amidohydro_1"/>
    <property type="match status" value="1"/>
</dbReference>
<dbReference type="Gene3D" id="2.30.40.10">
    <property type="entry name" value="Urease, subunit C, domain 1"/>
    <property type="match status" value="1"/>
</dbReference>
<dbReference type="InterPro" id="IPR032466">
    <property type="entry name" value="Metal_Hydrolase"/>
</dbReference>
<feature type="binding site" evidence="11">
    <location>
        <position position="129"/>
    </location>
    <ligand>
        <name>Zn(2+)</name>
        <dbReference type="ChEBI" id="CHEBI:29105"/>
    </ligand>
</feature>
<organism evidence="13 14">
    <name type="scientific">Oenococcus oeni</name>
    <name type="common">Leuconostoc oenos</name>
    <dbReference type="NCBI Taxonomy" id="1247"/>
    <lineage>
        <taxon>Bacteria</taxon>
        <taxon>Bacillati</taxon>
        <taxon>Bacillota</taxon>
        <taxon>Bacilli</taxon>
        <taxon>Lactobacillales</taxon>
        <taxon>Lactobacillaceae</taxon>
        <taxon>Oenococcus</taxon>
    </lineage>
</organism>
<comment type="pathway">
    <text evidence="8">Amino-sugar metabolism; N-acetylneuraminate degradation; D-fructose 6-phosphate from N-acetylneuraminate: step 4/5.</text>
</comment>
<dbReference type="Gene3D" id="3.20.20.140">
    <property type="entry name" value="Metal-dependent hydrolases"/>
    <property type="match status" value="1"/>
</dbReference>
<evidence type="ECO:0000256" key="5">
    <source>
        <dbReference type="ARBA" id="ARBA00022801"/>
    </source>
</evidence>
<dbReference type="GO" id="GO:0046872">
    <property type="term" value="F:metal ion binding"/>
    <property type="evidence" value="ECO:0007669"/>
    <property type="project" value="UniProtKB-KW"/>
</dbReference>
<evidence type="ECO:0000259" key="12">
    <source>
        <dbReference type="Pfam" id="PF01979"/>
    </source>
</evidence>
<evidence type="ECO:0000256" key="6">
    <source>
        <dbReference type="ARBA" id="ARBA00023277"/>
    </source>
</evidence>
<dbReference type="InterPro" id="IPR006680">
    <property type="entry name" value="Amidohydro-rel"/>
</dbReference>
<dbReference type="EC" id="3.5.1.25" evidence="2"/>
<feature type="binding site" evidence="11">
    <location>
        <position position="214"/>
    </location>
    <ligand>
        <name>Zn(2+)</name>
        <dbReference type="ChEBI" id="CHEBI:29105"/>
    </ligand>
</feature>
<evidence type="ECO:0000256" key="3">
    <source>
        <dbReference type="ARBA" id="ARBA00018029"/>
    </source>
</evidence>
<dbReference type="RefSeq" id="WP_071419462.1">
    <property type="nucleotide sequence ID" value="NZ_CP014324.1"/>
</dbReference>
<evidence type="ECO:0000313" key="13">
    <source>
        <dbReference type="EMBL" id="MDV7714195.1"/>
    </source>
</evidence>
<evidence type="ECO:0000256" key="8">
    <source>
        <dbReference type="ARBA" id="ARBA00060590"/>
    </source>
</evidence>
<dbReference type="PANTHER" id="PTHR11113">
    <property type="entry name" value="N-ACETYLGLUCOSAMINE-6-PHOSPHATE DEACETYLASE"/>
    <property type="match status" value="1"/>
</dbReference>
<name>A0A3S7H5R2_OENOE</name>
<dbReference type="Proteomes" id="UP001281024">
    <property type="component" value="Unassembled WGS sequence"/>
</dbReference>
<evidence type="ECO:0000256" key="2">
    <source>
        <dbReference type="ARBA" id="ARBA00011899"/>
    </source>
</evidence>
<evidence type="ECO:0000256" key="7">
    <source>
        <dbReference type="ARBA" id="ARBA00047647"/>
    </source>
</evidence>
<dbReference type="NCBIfam" id="TIGR00221">
    <property type="entry name" value="nagA"/>
    <property type="match status" value="1"/>
</dbReference>
<evidence type="ECO:0000256" key="10">
    <source>
        <dbReference type="PIRSR" id="PIRSR038994-1"/>
    </source>
</evidence>
<comment type="catalytic activity">
    <reaction evidence="7">
        <text>N-acetyl-D-glucosamine 6-phosphate + H2O = D-glucosamine 6-phosphate + acetate</text>
        <dbReference type="Rhea" id="RHEA:22936"/>
        <dbReference type="ChEBI" id="CHEBI:15377"/>
        <dbReference type="ChEBI" id="CHEBI:30089"/>
        <dbReference type="ChEBI" id="CHEBI:57513"/>
        <dbReference type="ChEBI" id="CHEBI:58725"/>
        <dbReference type="EC" id="3.5.1.25"/>
    </reaction>
</comment>
<keyword evidence="5 9" id="KW-0378">Hydrolase</keyword>
<proteinExistence type="inferred from homology"/>
<reference evidence="13" key="1">
    <citation type="submission" date="2019-10" db="EMBL/GenBank/DDBJ databases">
        <title>Malate fermentation in French cider.</title>
        <authorList>
            <person name="Cousin F.J."/>
            <person name="Medina Fernandez S."/>
            <person name="Misery B."/>
            <person name="Laplace J.-M."/>
            <person name="Cretenet M."/>
        </authorList>
    </citation>
    <scope>NUCLEOTIDE SEQUENCE</scope>
    <source>
        <strain evidence="13">UCMA15129</strain>
    </source>
</reference>
<dbReference type="PANTHER" id="PTHR11113:SF14">
    <property type="entry name" value="N-ACETYLGLUCOSAMINE-6-PHOSPHATE DEACETYLASE"/>
    <property type="match status" value="1"/>
</dbReference>
<evidence type="ECO:0000256" key="1">
    <source>
        <dbReference type="ARBA" id="ARBA00010716"/>
    </source>
</evidence>
<feature type="binding site" evidence="11">
    <location>
        <position position="194"/>
    </location>
    <ligand>
        <name>Zn(2+)</name>
        <dbReference type="ChEBI" id="CHEBI:29105"/>
    </ligand>
</feature>
<evidence type="ECO:0000256" key="9">
    <source>
        <dbReference type="PIRNR" id="PIRNR038994"/>
    </source>
</evidence>
<dbReference type="AlphaFoldDB" id="A0A3S7H5R2"/>
<dbReference type="PIRSF" id="PIRSF038994">
    <property type="entry name" value="NagA"/>
    <property type="match status" value="1"/>
</dbReference>
<dbReference type="GO" id="GO:0006046">
    <property type="term" value="P:N-acetylglucosamine catabolic process"/>
    <property type="evidence" value="ECO:0007669"/>
    <property type="project" value="TreeGrafter"/>
</dbReference>
<comment type="cofactor">
    <cofactor evidence="11">
        <name>a divalent metal cation</name>
        <dbReference type="ChEBI" id="CHEBI:60240"/>
    </cofactor>
    <text evidence="11">Binds 1 divalent metal cation per subunit.</text>
</comment>
<feature type="active site" description="Proton donor/acceptor" evidence="10">
    <location>
        <position position="272"/>
    </location>
</feature>
<dbReference type="CDD" id="cd00854">
    <property type="entry name" value="NagA"/>
    <property type="match status" value="1"/>
</dbReference>
<feature type="domain" description="Amidohydrolase-related" evidence="12">
    <location>
        <begin position="53"/>
        <end position="364"/>
    </location>
</feature>
<dbReference type="SUPFAM" id="SSF51338">
    <property type="entry name" value="Composite domain of metallo-dependent hydrolases"/>
    <property type="match status" value="1"/>
</dbReference>
<evidence type="ECO:0000256" key="4">
    <source>
        <dbReference type="ARBA" id="ARBA00022723"/>
    </source>
</evidence>
<comment type="caution">
    <text evidence="13">The sequence shown here is derived from an EMBL/GenBank/DDBJ whole genome shotgun (WGS) entry which is preliminary data.</text>
</comment>
<dbReference type="GO" id="GO:0008448">
    <property type="term" value="F:N-acetylglucosamine-6-phosphate deacetylase activity"/>
    <property type="evidence" value="ECO:0007669"/>
    <property type="project" value="UniProtKB-EC"/>
</dbReference>
<protein>
    <recommendedName>
        <fullName evidence="3">N-acetylglucosamine-6-phosphate deacetylase</fullName>
        <ecNumber evidence="2">3.5.1.25</ecNumber>
    </recommendedName>
</protein>